<dbReference type="Pfam" id="PF01810">
    <property type="entry name" value="LysE"/>
    <property type="match status" value="1"/>
</dbReference>
<evidence type="ECO:0000313" key="7">
    <source>
        <dbReference type="EMBL" id="SJL84516.1"/>
    </source>
</evidence>
<evidence type="ECO:0000256" key="2">
    <source>
        <dbReference type="ARBA" id="ARBA00022475"/>
    </source>
</evidence>
<keyword evidence="4 6" id="KW-1133">Transmembrane helix</keyword>
<dbReference type="STRING" id="1918946.VPAL9027_02505"/>
<evidence type="ECO:0000256" key="6">
    <source>
        <dbReference type="SAM" id="Phobius"/>
    </source>
</evidence>
<feature type="transmembrane region" description="Helical" evidence="6">
    <location>
        <begin position="6"/>
        <end position="28"/>
    </location>
</feature>
<organism evidence="7 8">
    <name type="scientific">Vibrio palustris</name>
    <dbReference type="NCBI Taxonomy" id="1918946"/>
    <lineage>
        <taxon>Bacteria</taxon>
        <taxon>Pseudomonadati</taxon>
        <taxon>Pseudomonadota</taxon>
        <taxon>Gammaproteobacteria</taxon>
        <taxon>Vibrionales</taxon>
        <taxon>Vibrionaceae</taxon>
        <taxon>Vibrio</taxon>
    </lineage>
</organism>
<evidence type="ECO:0000256" key="4">
    <source>
        <dbReference type="ARBA" id="ARBA00022989"/>
    </source>
</evidence>
<dbReference type="InterPro" id="IPR001123">
    <property type="entry name" value="LeuE-type"/>
</dbReference>
<dbReference type="GO" id="GO:0005886">
    <property type="term" value="C:plasma membrane"/>
    <property type="evidence" value="ECO:0007669"/>
    <property type="project" value="UniProtKB-SubCell"/>
</dbReference>
<sequence length="206" mass="22365">MDIEIWMSFVLASMVLVLSPGPTVLLVIGQSLAYGRKSVVPMILGVISGDIVALTFSLLGVGAVLSTSSFVFNTMKWMGAIYLIYLGIKAWRSPVSTGDVDIYPIGKSWKVYRDSFLVTALNPKGLAFFLAFLPLFISPDKSNVGMQMLILAMTFILASFCSVSFYAYFGGRIRGYVSSEKGQKLFNKFSGSMLVSAGAITSTLKQ</sequence>
<dbReference type="AlphaFoldDB" id="A0A1R4B6K2"/>
<proteinExistence type="predicted"/>
<feature type="transmembrane region" description="Helical" evidence="6">
    <location>
        <begin position="116"/>
        <end position="137"/>
    </location>
</feature>
<dbReference type="OrthoDB" id="9804822at2"/>
<reference evidence="7 8" key="1">
    <citation type="submission" date="2017-02" db="EMBL/GenBank/DDBJ databases">
        <authorList>
            <person name="Peterson S.W."/>
        </authorList>
    </citation>
    <scope>NUCLEOTIDE SEQUENCE [LARGE SCALE GENOMIC DNA]</scope>
    <source>
        <strain evidence="7 8">CECT 9027</strain>
    </source>
</reference>
<gene>
    <name evidence="7" type="primary">rhtB_4</name>
    <name evidence="7" type="ORF">VPAL9027_02505</name>
</gene>
<keyword evidence="3 6" id="KW-0812">Transmembrane</keyword>
<dbReference type="PANTHER" id="PTHR30086">
    <property type="entry name" value="ARGININE EXPORTER PROTEIN ARGO"/>
    <property type="match status" value="1"/>
</dbReference>
<dbReference type="PANTHER" id="PTHR30086:SF20">
    <property type="entry name" value="ARGININE EXPORTER PROTEIN ARGO-RELATED"/>
    <property type="match status" value="1"/>
</dbReference>
<name>A0A1R4B6K2_9VIBR</name>
<dbReference type="Proteomes" id="UP000189475">
    <property type="component" value="Unassembled WGS sequence"/>
</dbReference>
<evidence type="ECO:0000256" key="3">
    <source>
        <dbReference type="ARBA" id="ARBA00022692"/>
    </source>
</evidence>
<protein>
    <submittedName>
        <fullName evidence="7">Homoserine/homoserine lactone efflux protein</fullName>
    </submittedName>
</protein>
<comment type="subcellular location">
    <subcellularLocation>
        <location evidence="1">Cell membrane</location>
        <topology evidence="1">Multi-pass membrane protein</topology>
    </subcellularLocation>
</comment>
<accession>A0A1R4B6K2</accession>
<keyword evidence="2" id="KW-1003">Cell membrane</keyword>
<evidence type="ECO:0000256" key="5">
    <source>
        <dbReference type="ARBA" id="ARBA00023136"/>
    </source>
</evidence>
<keyword evidence="5 6" id="KW-0472">Membrane</keyword>
<feature type="transmembrane region" description="Helical" evidence="6">
    <location>
        <begin position="40"/>
        <end position="64"/>
    </location>
</feature>
<dbReference type="EMBL" id="FUFT01000005">
    <property type="protein sequence ID" value="SJL84516.1"/>
    <property type="molecule type" value="Genomic_DNA"/>
</dbReference>
<keyword evidence="8" id="KW-1185">Reference proteome</keyword>
<dbReference type="RefSeq" id="WP_077314879.1">
    <property type="nucleotide sequence ID" value="NZ_AP024888.1"/>
</dbReference>
<feature type="transmembrane region" description="Helical" evidence="6">
    <location>
        <begin position="149"/>
        <end position="169"/>
    </location>
</feature>
<dbReference type="PIRSF" id="PIRSF006324">
    <property type="entry name" value="LeuE"/>
    <property type="match status" value="1"/>
</dbReference>
<evidence type="ECO:0000256" key="1">
    <source>
        <dbReference type="ARBA" id="ARBA00004651"/>
    </source>
</evidence>
<evidence type="ECO:0000313" key="8">
    <source>
        <dbReference type="Proteomes" id="UP000189475"/>
    </source>
</evidence>
<dbReference type="GO" id="GO:0015171">
    <property type="term" value="F:amino acid transmembrane transporter activity"/>
    <property type="evidence" value="ECO:0007669"/>
    <property type="project" value="TreeGrafter"/>
</dbReference>